<evidence type="ECO:0000256" key="3">
    <source>
        <dbReference type="ARBA" id="ARBA00023163"/>
    </source>
</evidence>
<dbReference type="AlphaFoldDB" id="A0A0S2K2H5"/>
<dbReference type="InterPro" id="IPR014710">
    <property type="entry name" value="RmlC-like_jellyroll"/>
</dbReference>
<dbReference type="InterPro" id="IPR010982">
    <property type="entry name" value="Lambda_DNA-bd_dom_sf"/>
</dbReference>
<evidence type="ECO:0000259" key="4">
    <source>
        <dbReference type="PROSITE" id="PS50943"/>
    </source>
</evidence>
<keyword evidence="2" id="KW-0238">DNA-binding</keyword>
<dbReference type="KEGG" id="pphe:PP2015_1827"/>
<keyword evidence="6" id="KW-1185">Reference proteome</keyword>
<gene>
    <name evidence="5" type="ORF">PP2015_1827</name>
</gene>
<dbReference type="CDD" id="cd00093">
    <property type="entry name" value="HTH_XRE"/>
    <property type="match status" value="1"/>
</dbReference>
<dbReference type="PANTHER" id="PTHR46797">
    <property type="entry name" value="HTH-TYPE TRANSCRIPTIONAL REGULATOR"/>
    <property type="match status" value="1"/>
</dbReference>
<evidence type="ECO:0000313" key="5">
    <source>
        <dbReference type="EMBL" id="ALO42328.1"/>
    </source>
</evidence>
<dbReference type="GO" id="GO:0005829">
    <property type="term" value="C:cytosol"/>
    <property type="evidence" value="ECO:0007669"/>
    <property type="project" value="TreeGrafter"/>
</dbReference>
<dbReference type="Gene3D" id="2.60.120.10">
    <property type="entry name" value="Jelly Rolls"/>
    <property type="match status" value="1"/>
</dbReference>
<dbReference type="PANTHER" id="PTHR46797:SF23">
    <property type="entry name" value="HTH-TYPE TRANSCRIPTIONAL REGULATOR SUTR"/>
    <property type="match status" value="1"/>
</dbReference>
<dbReference type="OrthoDB" id="9792093at2"/>
<name>A0A0S2K2H5_9GAMM</name>
<sequence>MSEQIFKSKISKRLKTLRKEKGLSLDATAKLTNVSKAMLGQIEREESSPTIAVLWKIASGLNASFSSFFSNQKEADIAQRTFPNDENMQVKTLFAFSQDSAMEMFEITLTHHHKQLSTAHSTGVIEHIIVRSGCLSVFYDDTWHNLEAGQTCRFLSDQPHGYQAVSECCVFENIICYPK</sequence>
<keyword evidence="3" id="KW-0804">Transcription</keyword>
<dbReference type="Gene3D" id="1.10.260.40">
    <property type="entry name" value="lambda repressor-like DNA-binding domains"/>
    <property type="match status" value="1"/>
</dbReference>
<dbReference type="InterPro" id="IPR050807">
    <property type="entry name" value="TransReg_Diox_bact_type"/>
</dbReference>
<evidence type="ECO:0000313" key="6">
    <source>
        <dbReference type="Proteomes" id="UP000061457"/>
    </source>
</evidence>
<dbReference type="PATRIC" id="fig|161398.10.peg.1854"/>
<dbReference type="GO" id="GO:0003700">
    <property type="term" value="F:DNA-binding transcription factor activity"/>
    <property type="evidence" value="ECO:0007669"/>
    <property type="project" value="TreeGrafter"/>
</dbReference>
<evidence type="ECO:0000256" key="1">
    <source>
        <dbReference type="ARBA" id="ARBA00023015"/>
    </source>
</evidence>
<dbReference type="PROSITE" id="PS50943">
    <property type="entry name" value="HTH_CROC1"/>
    <property type="match status" value="1"/>
</dbReference>
<proteinExistence type="predicted"/>
<evidence type="ECO:0000256" key="2">
    <source>
        <dbReference type="ARBA" id="ARBA00023125"/>
    </source>
</evidence>
<dbReference type="RefSeq" id="WP_058029992.1">
    <property type="nucleotide sequence ID" value="NZ_CP013187.1"/>
</dbReference>
<dbReference type="EMBL" id="CP013187">
    <property type="protein sequence ID" value="ALO42328.1"/>
    <property type="molecule type" value="Genomic_DNA"/>
</dbReference>
<reference evidence="5 6" key="1">
    <citation type="submission" date="2015-11" db="EMBL/GenBank/DDBJ databases">
        <authorList>
            <person name="Zhang Y."/>
            <person name="Guo Z."/>
        </authorList>
    </citation>
    <scope>NUCLEOTIDE SEQUENCE [LARGE SCALE GENOMIC DNA]</scope>
    <source>
        <strain evidence="5 6">KCTC 12086</strain>
    </source>
</reference>
<dbReference type="SMART" id="SM00530">
    <property type="entry name" value="HTH_XRE"/>
    <property type="match status" value="1"/>
</dbReference>
<feature type="domain" description="HTH cro/C1-type" evidence="4">
    <location>
        <begin position="14"/>
        <end position="68"/>
    </location>
</feature>
<dbReference type="SUPFAM" id="SSF47413">
    <property type="entry name" value="lambda repressor-like DNA-binding domains"/>
    <property type="match status" value="1"/>
</dbReference>
<dbReference type="GO" id="GO:0003677">
    <property type="term" value="F:DNA binding"/>
    <property type="evidence" value="ECO:0007669"/>
    <property type="project" value="UniProtKB-KW"/>
</dbReference>
<organism evidence="5 6">
    <name type="scientific">Pseudoalteromonas phenolica</name>
    <dbReference type="NCBI Taxonomy" id="161398"/>
    <lineage>
        <taxon>Bacteria</taxon>
        <taxon>Pseudomonadati</taxon>
        <taxon>Pseudomonadota</taxon>
        <taxon>Gammaproteobacteria</taxon>
        <taxon>Alteromonadales</taxon>
        <taxon>Pseudoalteromonadaceae</taxon>
        <taxon>Pseudoalteromonas</taxon>
    </lineage>
</organism>
<protein>
    <submittedName>
        <fullName evidence="5">Transcriptional regulator</fullName>
    </submittedName>
</protein>
<dbReference type="InterPro" id="IPR001387">
    <property type="entry name" value="Cro/C1-type_HTH"/>
</dbReference>
<dbReference type="STRING" id="161398.PP2015_1827"/>
<dbReference type="InterPro" id="IPR011051">
    <property type="entry name" value="RmlC_Cupin_sf"/>
</dbReference>
<accession>A0A0S2K2H5</accession>
<dbReference type="Pfam" id="PF01381">
    <property type="entry name" value="HTH_3"/>
    <property type="match status" value="1"/>
</dbReference>
<dbReference type="SUPFAM" id="SSF51182">
    <property type="entry name" value="RmlC-like cupins"/>
    <property type="match status" value="1"/>
</dbReference>
<dbReference type="Proteomes" id="UP000061457">
    <property type="component" value="Chromosome I"/>
</dbReference>
<dbReference type="CDD" id="cd02209">
    <property type="entry name" value="cupin_XRE_C"/>
    <property type="match status" value="1"/>
</dbReference>
<keyword evidence="1" id="KW-0805">Transcription regulation</keyword>